<comment type="similarity">
    <text evidence="13">Belongs to the class-I aminoacyl-tRNA synthetase family. MetG type 2A subfamily.</text>
</comment>
<comment type="catalytic activity">
    <reaction evidence="12 13">
        <text>tRNA(Met) + L-methionine + ATP = L-methionyl-tRNA(Met) + AMP + diphosphate</text>
        <dbReference type="Rhea" id="RHEA:13481"/>
        <dbReference type="Rhea" id="RHEA-COMP:9667"/>
        <dbReference type="Rhea" id="RHEA-COMP:9698"/>
        <dbReference type="ChEBI" id="CHEBI:30616"/>
        <dbReference type="ChEBI" id="CHEBI:33019"/>
        <dbReference type="ChEBI" id="CHEBI:57844"/>
        <dbReference type="ChEBI" id="CHEBI:78442"/>
        <dbReference type="ChEBI" id="CHEBI:78530"/>
        <dbReference type="ChEBI" id="CHEBI:456215"/>
        <dbReference type="EC" id="6.1.1.10"/>
    </reaction>
</comment>
<dbReference type="Gene3D" id="2.40.50.140">
    <property type="entry name" value="Nucleic acid-binding proteins"/>
    <property type="match status" value="1"/>
</dbReference>
<dbReference type="InterPro" id="IPR023457">
    <property type="entry name" value="Met-tRNA_synth_2"/>
</dbReference>
<dbReference type="Pfam" id="PF01588">
    <property type="entry name" value="tRNA_bind"/>
    <property type="match status" value="1"/>
</dbReference>
<keyword evidence="10 13" id="KW-0648">Protein biosynthesis</keyword>
<dbReference type="InterPro" id="IPR015413">
    <property type="entry name" value="Methionyl/Leucyl_tRNA_Synth"/>
</dbReference>
<evidence type="ECO:0000256" key="3">
    <source>
        <dbReference type="ARBA" id="ARBA00011738"/>
    </source>
</evidence>
<dbReference type="EMBL" id="CP001145">
    <property type="protein sequence ID" value="ACI17415.1"/>
    <property type="molecule type" value="Genomic_DNA"/>
</dbReference>
<dbReference type="KEGG" id="cpo:COPRO5265_1082"/>
<protein>
    <recommendedName>
        <fullName evidence="13">Methionine--tRNA ligase</fullName>
        <ecNumber evidence="13">6.1.1.10</ecNumber>
    </recommendedName>
    <alternativeName>
        <fullName evidence="13">Methionyl-tRNA synthetase</fullName>
        <shortName evidence="13">MetRS</shortName>
    </alternativeName>
</protein>
<dbReference type="HAMAP" id="MF_01228">
    <property type="entry name" value="Met_tRNA_synth_type2"/>
    <property type="match status" value="1"/>
</dbReference>
<dbReference type="InterPro" id="IPR014758">
    <property type="entry name" value="Met-tRNA_synth"/>
</dbReference>
<dbReference type="NCBIfam" id="TIGR00399">
    <property type="entry name" value="metG_C_term"/>
    <property type="match status" value="1"/>
</dbReference>
<evidence type="ECO:0000256" key="10">
    <source>
        <dbReference type="ARBA" id="ARBA00022917"/>
    </source>
</evidence>
<evidence type="ECO:0000256" key="1">
    <source>
        <dbReference type="ARBA" id="ARBA00003314"/>
    </source>
</evidence>
<keyword evidence="13" id="KW-0479">Metal-binding</keyword>
<name>B5Y9E6_COPPD</name>
<feature type="binding site" evidence="13">
    <location>
        <position position="126"/>
    </location>
    <ligand>
        <name>Zn(2+)</name>
        <dbReference type="ChEBI" id="CHEBI:29105"/>
    </ligand>
</feature>
<evidence type="ECO:0000256" key="14">
    <source>
        <dbReference type="SAM" id="MobiDB-lite"/>
    </source>
</evidence>
<evidence type="ECO:0000313" key="17">
    <source>
        <dbReference type="Proteomes" id="UP000001732"/>
    </source>
</evidence>
<keyword evidence="6 13" id="KW-0436">Ligase</keyword>
<dbReference type="GO" id="GO:0046872">
    <property type="term" value="F:metal ion binding"/>
    <property type="evidence" value="ECO:0007669"/>
    <property type="project" value="UniProtKB-KW"/>
</dbReference>
<dbReference type="GO" id="GO:0005524">
    <property type="term" value="F:ATP binding"/>
    <property type="evidence" value="ECO:0007669"/>
    <property type="project" value="UniProtKB-UniRule"/>
</dbReference>
<reference evidence="17" key="1">
    <citation type="submission" date="2008-08" db="EMBL/GenBank/DDBJ databases">
        <title>The complete genome sequence of Coprothermobacter proteolyticus strain ATCC 5245 / DSM 5265 / BT.</title>
        <authorList>
            <person name="Dodson R.J."/>
            <person name="Durkin A.S."/>
            <person name="Wu M."/>
            <person name="Eisen J."/>
            <person name="Sutton G."/>
        </authorList>
    </citation>
    <scope>NUCLEOTIDE SEQUENCE [LARGE SCALE GENOMIC DNA]</scope>
    <source>
        <strain evidence="17">ATCC 35245 / DSM 5265 / OCM 4 / BT</strain>
    </source>
</reference>
<evidence type="ECO:0000256" key="12">
    <source>
        <dbReference type="ARBA" id="ARBA00047364"/>
    </source>
</evidence>
<feature type="domain" description="TRNA-binding" evidence="15">
    <location>
        <begin position="536"/>
        <end position="638"/>
    </location>
</feature>
<feature type="binding site" evidence="13">
    <location>
        <position position="143"/>
    </location>
    <ligand>
        <name>Zn(2+)</name>
        <dbReference type="ChEBI" id="CHEBI:29105"/>
    </ligand>
</feature>
<dbReference type="SUPFAM" id="SSF52374">
    <property type="entry name" value="Nucleotidylyl transferase"/>
    <property type="match status" value="1"/>
</dbReference>
<dbReference type="CDD" id="cd02800">
    <property type="entry name" value="tRNA_bind_EcMetRS_like"/>
    <property type="match status" value="1"/>
</dbReference>
<dbReference type="Gene3D" id="3.40.50.620">
    <property type="entry name" value="HUPs"/>
    <property type="match status" value="1"/>
</dbReference>
<keyword evidence="7 13" id="KW-0547">Nucleotide-binding</keyword>
<feature type="short sequence motif" description="'KMSKS' region" evidence="13">
    <location>
        <begin position="292"/>
        <end position="296"/>
    </location>
</feature>
<evidence type="ECO:0000256" key="5">
    <source>
        <dbReference type="ARBA" id="ARBA00022555"/>
    </source>
</evidence>
<evidence type="ECO:0000256" key="2">
    <source>
        <dbReference type="ARBA" id="ARBA00004496"/>
    </source>
</evidence>
<dbReference type="InterPro" id="IPR004495">
    <property type="entry name" value="Met-tRNA-synth_bsu_C"/>
</dbReference>
<dbReference type="FunFam" id="2.40.50.140:FF:000042">
    <property type="entry name" value="Methionine--tRNA ligase"/>
    <property type="match status" value="1"/>
</dbReference>
<comment type="cofactor">
    <cofactor evidence="13">
        <name>Zn(2+)</name>
        <dbReference type="ChEBI" id="CHEBI:29105"/>
    </cofactor>
    <text evidence="13">Binds 1 zinc ion per subunit.</text>
</comment>
<feature type="binding site" evidence="13">
    <location>
        <position position="146"/>
    </location>
    <ligand>
        <name>Zn(2+)</name>
        <dbReference type="ChEBI" id="CHEBI:29105"/>
    </ligand>
</feature>
<dbReference type="FunFam" id="2.170.220.10:FF:000001">
    <property type="entry name" value="methionine--tRNA ligase, mitochondrial"/>
    <property type="match status" value="1"/>
</dbReference>
<evidence type="ECO:0000313" key="16">
    <source>
        <dbReference type="EMBL" id="ACI17415.1"/>
    </source>
</evidence>
<dbReference type="PANTHER" id="PTHR43326:SF1">
    <property type="entry name" value="METHIONINE--TRNA LIGASE, MITOCHONDRIAL"/>
    <property type="match status" value="1"/>
</dbReference>
<dbReference type="OrthoDB" id="9810191at2"/>
<dbReference type="NCBIfam" id="NF008900">
    <property type="entry name" value="PRK12267.1"/>
    <property type="match status" value="1"/>
</dbReference>
<feature type="region of interest" description="Disordered" evidence="14">
    <location>
        <begin position="489"/>
        <end position="529"/>
    </location>
</feature>
<organism evidence="16 17">
    <name type="scientific">Coprothermobacter proteolyticus (strain ATCC 35245 / DSM 5265 / OCM 4 / BT)</name>
    <dbReference type="NCBI Taxonomy" id="309798"/>
    <lineage>
        <taxon>Bacteria</taxon>
        <taxon>Pseudomonadati</taxon>
        <taxon>Coprothermobacterota</taxon>
        <taxon>Coprothermobacteria</taxon>
        <taxon>Coprothermobacterales</taxon>
        <taxon>Coprothermobacteraceae</taxon>
        <taxon>Coprothermobacter</taxon>
    </lineage>
</organism>
<keyword evidence="5 13" id="KW-0820">tRNA-binding</keyword>
<dbReference type="InterPro" id="IPR012340">
    <property type="entry name" value="NA-bd_OB-fold"/>
</dbReference>
<dbReference type="STRING" id="309798.COPRO5265_1082"/>
<dbReference type="Proteomes" id="UP000001732">
    <property type="component" value="Chromosome"/>
</dbReference>
<evidence type="ECO:0000256" key="9">
    <source>
        <dbReference type="ARBA" id="ARBA00022884"/>
    </source>
</evidence>
<dbReference type="InterPro" id="IPR002547">
    <property type="entry name" value="tRNA-bd_dom"/>
</dbReference>
<keyword evidence="9 13" id="KW-0694">RNA-binding</keyword>
<feature type="compositionally biased region" description="Basic and acidic residues" evidence="14">
    <location>
        <begin position="498"/>
        <end position="507"/>
    </location>
</feature>
<comment type="subunit">
    <text evidence="3 13">Homodimer.</text>
</comment>
<dbReference type="PROSITE" id="PS50886">
    <property type="entry name" value="TRBD"/>
    <property type="match status" value="1"/>
</dbReference>
<proteinExistence type="inferred from homology"/>
<evidence type="ECO:0000256" key="6">
    <source>
        <dbReference type="ARBA" id="ARBA00022598"/>
    </source>
</evidence>
<evidence type="ECO:0000256" key="8">
    <source>
        <dbReference type="ARBA" id="ARBA00022840"/>
    </source>
</evidence>
<dbReference type="SUPFAM" id="SSF47323">
    <property type="entry name" value="Anticodon-binding domain of a subclass of class I aminoacyl-tRNA synthetases"/>
    <property type="match status" value="1"/>
</dbReference>
<dbReference type="GO" id="GO:0006431">
    <property type="term" value="P:methionyl-tRNA aminoacylation"/>
    <property type="evidence" value="ECO:0007669"/>
    <property type="project" value="UniProtKB-UniRule"/>
</dbReference>
<gene>
    <name evidence="13 16" type="primary">metG</name>
    <name evidence="16" type="ordered locus">COPRO5265_1082</name>
</gene>
<dbReference type="InterPro" id="IPR033911">
    <property type="entry name" value="MetRS_core"/>
</dbReference>
<dbReference type="GO" id="GO:0004825">
    <property type="term" value="F:methionine-tRNA ligase activity"/>
    <property type="evidence" value="ECO:0007669"/>
    <property type="project" value="UniProtKB-UniRule"/>
</dbReference>
<keyword evidence="4 13" id="KW-0963">Cytoplasm</keyword>
<dbReference type="PRINTS" id="PR01041">
    <property type="entry name" value="TRNASYNTHMET"/>
</dbReference>
<evidence type="ECO:0000256" key="11">
    <source>
        <dbReference type="ARBA" id="ARBA00023146"/>
    </source>
</evidence>
<sequence length="638" mass="71607">MGLYYVTTPIYYVNAEPHAGSAYTTVYADALARYHRLIGDRTFFLTGTDEHGQNILKVANEKGINPQEFVDQMAQKFKDAWRFMRISNDDFIRTTEPRHEKVVQRVIEIMYEKGDIYLGTYQGWYCPKCETYYGENELENGNCPIHKTPVEFVSEESYFFKWSKYQDPLLELYRTNPDFVVPATRLNEIKSFVERGLKDISVSRTSVPWGIPVPFDTKHTVYVWYDALINYISALGYTDSGEKMEFWPGVHLIGKDILRHHAALWPAMLMSLELPVPKRVVAHGWWLVSGQKMSKSVGNIFSPQDLVSHIENSVGLTEDIAVDALRYFMLAAGPQRDDADLSLEALWGTYNADLANDYGNLLHRVLGFMKKKGIDTAPKVTGQRYSRVAAVVEEQLQKYHAAYEKEDVQGALSSALDLIKFLNDFQDKEKPWTLSGDDLAEFLYSELEAYRVATTMLSPAMPSAAQRVAATLQTQLSLTFGKVSGFKPDLTQPPLFPRFKEDKDKQGGKAGANNEQTKESASPEVDEGKPVVDYDTFSKLDLRIGLVEAAERVPKSDKLIKLSVDLGSLGKRTIVAGIGLKYEPEDLVGKRIVVVANLQPRKLMGVLSHGMLLAATGEDGLPNLLSVDGQPEPGTKIK</sequence>
<dbReference type="eggNOG" id="COG0143">
    <property type="taxonomic scope" value="Bacteria"/>
</dbReference>
<dbReference type="EC" id="6.1.1.10" evidence="13"/>
<evidence type="ECO:0000256" key="7">
    <source>
        <dbReference type="ARBA" id="ARBA00022741"/>
    </source>
</evidence>
<keyword evidence="8 13" id="KW-0067">ATP-binding</keyword>
<comment type="caution">
    <text evidence="13">Lacks conserved residue(s) required for the propagation of feature annotation.</text>
</comment>
<accession>B5Y9E6</accession>
<dbReference type="PANTHER" id="PTHR43326">
    <property type="entry name" value="METHIONYL-TRNA SYNTHETASE"/>
    <property type="match status" value="1"/>
</dbReference>
<keyword evidence="13" id="KW-0862">Zinc</keyword>
<feature type="binding site" evidence="13">
    <location>
        <position position="129"/>
    </location>
    <ligand>
        <name>Zn(2+)</name>
        <dbReference type="ChEBI" id="CHEBI:29105"/>
    </ligand>
</feature>
<keyword evidence="11 13" id="KW-0030">Aminoacyl-tRNA synthetase</keyword>
<comment type="subcellular location">
    <subcellularLocation>
        <location evidence="2 13">Cytoplasm</location>
    </subcellularLocation>
</comment>
<dbReference type="Pfam" id="PF09334">
    <property type="entry name" value="tRNA-synt_1g"/>
    <property type="match status" value="1"/>
</dbReference>
<evidence type="ECO:0000256" key="4">
    <source>
        <dbReference type="ARBA" id="ARBA00022490"/>
    </source>
</evidence>
<evidence type="ECO:0000256" key="13">
    <source>
        <dbReference type="HAMAP-Rule" id="MF_01228"/>
    </source>
</evidence>
<dbReference type="Gene3D" id="1.10.730.10">
    <property type="entry name" value="Isoleucyl-tRNA Synthetase, Domain 1"/>
    <property type="match status" value="1"/>
</dbReference>
<reference evidence="16 17" key="2">
    <citation type="journal article" date="2014" name="Genome Announc.">
        <title>Complete Genome Sequence of Coprothermobacter proteolyticus DSM 5265.</title>
        <authorList>
            <person name="Alexiev A."/>
            <person name="Coil D.A."/>
            <person name="Badger J.H."/>
            <person name="Enticknap J."/>
            <person name="Ward N."/>
            <person name="Robb F.T."/>
            <person name="Eisen J.A."/>
        </authorList>
    </citation>
    <scope>NUCLEOTIDE SEQUENCE [LARGE SCALE GENOMIC DNA]</scope>
    <source>
        <strain evidence="17">ATCC 35245 / DSM 5265 / OCM 4 / BT</strain>
    </source>
</reference>
<dbReference type="eggNOG" id="COG0073">
    <property type="taxonomic scope" value="Bacteria"/>
</dbReference>
<dbReference type="GO" id="GO:0005737">
    <property type="term" value="C:cytoplasm"/>
    <property type="evidence" value="ECO:0007669"/>
    <property type="project" value="UniProtKB-SubCell"/>
</dbReference>
<comment type="function">
    <text evidence="1 13">Is required not only for elongation of protein synthesis but also for the initiation of all mRNA translation through initiator tRNA(fMet) aminoacylation.</text>
</comment>
<dbReference type="SUPFAM" id="SSF50249">
    <property type="entry name" value="Nucleic acid-binding proteins"/>
    <property type="match status" value="1"/>
</dbReference>
<dbReference type="CDD" id="cd00814">
    <property type="entry name" value="MetRS_core"/>
    <property type="match status" value="1"/>
</dbReference>
<evidence type="ECO:0000259" key="15">
    <source>
        <dbReference type="PROSITE" id="PS50886"/>
    </source>
</evidence>
<dbReference type="InterPro" id="IPR009080">
    <property type="entry name" value="tRNAsynth_Ia_anticodon-bd"/>
</dbReference>
<dbReference type="InterPro" id="IPR014729">
    <property type="entry name" value="Rossmann-like_a/b/a_fold"/>
</dbReference>
<keyword evidence="17" id="KW-1185">Reference proteome</keyword>
<dbReference type="Gene3D" id="2.170.220.10">
    <property type="match status" value="1"/>
</dbReference>
<dbReference type="NCBIfam" id="TIGR00398">
    <property type="entry name" value="metG"/>
    <property type="match status" value="1"/>
</dbReference>
<dbReference type="AlphaFoldDB" id="B5Y9E6"/>
<dbReference type="RefSeq" id="WP_012544067.1">
    <property type="nucleotide sequence ID" value="NC_011295.1"/>
</dbReference>
<dbReference type="GO" id="GO:0000049">
    <property type="term" value="F:tRNA binding"/>
    <property type="evidence" value="ECO:0007669"/>
    <property type="project" value="UniProtKB-UniRule"/>
</dbReference>
<dbReference type="HOGENOM" id="CLU_009710_9_4_9"/>